<accession>A0A8T9JBU9</accession>
<keyword evidence="1" id="KW-0472">Membrane</keyword>
<evidence type="ECO:0000313" key="2">
    <source>
        <dbReference type="EMBL" id="UOF70234.1"/>
    </source>
</evidence>
<reference evidence="2" key="1">
    <citation type="submission" date="2020-04" db="EMBL/GenBank/DDBJ databases">
        <title>Complete mitochondrial genomes from museum specimens uncover millipede evolution in the Eastern Arc Mountains.</title>
        <authorList>
            <person name="Margaryan A."/>
        </authorList>
    </citation>
    <scope>NUCLEOTIDE SEQUENCE</scope>
</reference>
<dbReference type="RefSeq" id="YP_010352894.1">
    <property type="nucleotide sequence ID" value="NC_062681.1"/>
</dbReference>
<feature type="transmembrane region" description="Helical" evidence="1">
    <location>
        <begin position="6"/>
        <end position="29"/>
    </location>
</feature>
<geneLocation type="mitochondrion" evidence="2"/>
<dbReference type="CTD" id="4509"/>
<keyword evidence="2" id="KW-0496">Mitochondrion</keyword>
<dbReference type="EMBL" id="MT394506">
    <property type="protein sequence ID" value="UOF70234.1"/>
    <property type="molecule type" value="Genomic_DNA"/>
</dbReference>
<dbReference type="AlphaFoldDB" id="A0A8T9JBU9"/>
<dbReference type="GeneID" id="71887179"/>
<name>A0A8T9JBU9_9MYRI</name>
<protein>
    <submittedName>
        <fullName evidence="2">ATP synthase F0 subunit 8</fullName>
    </submittedName>
</protein>
<keyword evidence="1" id="KW-1133">Transmembrane helix</keyword>
<keyword evidence="1" id="KW-0812">Transmembrane</keyword>
<evidence type="ECO:0000256" key="1">
    <source>
        <dbReference type="SAM" id="Phobius"/>
    </source>
</evidence>
<organism evidence="2">
    <name type="scientific">Pseudotibiozus cerasopus</name>
    <dbReference type="NCBI Taxonomy" id="2931677"/>
    <lineage>
        <taxon>Eukaryota</taxon>
        <taxon>Metazoa</taxon>
        <taxon>Ecdysozoa</taxon>
        <taxon>Arthropoda</taxon>
        <taxon>Myriapoda</taxon>
        <taxon>Diplopoda</taxon>
        <taxon>Helminthomorpha</taxon>
        <taxon>Spirostreptida</taxon>
        <taxon>Spirostreptidae</taxon>
        <taxon>Pseudotibiozus</taxon>
    </lineage>
</organism>
<gene>
    <name evidence="2" type="primary">ATP8</name>
</gene>
<sequence>MPQMFPLNWIMMFIMFFLIYMNSIIMMYYNYSQKPMNKILHKISLMTEWQW</sequence>
<proteinExistence type="predicted"/>